<evidence type="ECO:0000313" key="3">
    <source>
        <dbReference type="Proteomes" id="UP000196878"/>
    </source>
</evidence>
<comment type="caution">
    <text evidence="2">The sequence shown here is derived from an EMBL/GenBank/DDBJ whole genome shotgun (WGS) entry which is preliminary data.</text>
</comment>
<feature type="domain" description="SPOR" evidence="1">
    <location>
        <begin position="103"/>
        <end position="182"/>
    </location>
</feature>
<name>A0A212AAI6_9RHOB</name>
<dbReference type="Pfam" id="PF05036">
    <property type="entry name" value="SPOR"/>
    <property type="match status" value="1"/>
</dbReference>
<evidence type="ECO:0000259" key="1">
    <source>
        <dbReference type="PROSITE" id="PS51724"/>
    </source>
</evidence>
<protein>
    <recommendedName>
        <fullName evidence="1">SPOR domain-containing protein</fullName>
    </recommendedName>
</protein>
<dbReference type="Proteomes" id="UP000196878">
    <property type="component" value="Unassembled WGS sequence"/>
</dbReference>
<reference evidence="2 3" key="1">
    <citation type="submission" date="2016-12" db="EMBL/GenBank/DDBJ databases">
        <title>Comparison of Traditional DNA-DNA Hybridization with In Silico Genomic Analysis.</title>
        <authorList>
            <person name="Nicholson A.C."/>
            <person name="Humrighouse B.W."/>
            <person name="Graziano J."/>
            <person name="Lasker B."/>
            <person name="Whitney A.M."/>
            <person name="Mcquiston J.R."/>
        </authorList>
    </citation>
    <scope>NUCLEOTIDE SEQUENCE [LARGE SCALE GENOMIC DNA]</scope>
    <source>
        <strain evidence="2 3">H2240</strain>
    </source>
</reference>
<dbReference type="InterPro" id="IPR007730">
    <property type="entry name" value="SPOR-like_dom"/>
</dbReference>
<dbReference type="PROSITE" id="PS51724">
    <property type="entry name" value="SPOR"/>
    <property type="match status" value="1"/>
</dbReference>
<proteinExistence type="predicted"/>
<dbReference type="InterPro" id="IPR036680">
    <property type="entry name" value="SPOR-like_sf"/>
</dbReference>
<gene>
    <name evidence="2" type="ORF">CDV49_12730</name>
</gene>
<evidence type="ECO:0000313" key="2">
    <source>
        <dbReference type="EMBL" id="OWJ77011.1"/>
    </source>
</evidence>
<dbReference type="AlphaFoldDB" id="A0A212AAI6"/>
<dbReference type="GO" id="GO:0042834">
    <property type="term" value="F:peptidoglycan binding"/>
    <property type="evidence" value="ECO:0007669"/>
    <property type="project" value="InterPro"/>
</dbReference>
<sequence length="184" mass="19308">MLSYDRYACILREKTTAGTAGLRTVLAAGVIGAFGFLPAASADDAPSVPPPAGYAADEFTDTQGCLFSRVEQGDRLLWAPRYRADGSQRCDGPVEAGAAECPLPTEVGRYAQAGVYVDLANARNAAAEVRALGLPVNIVRLSRNPEGRHSVVAGPFVGREAARQGLGALRCNGFPDAFGRNGLR</sequence>
<dbReference type="RefSeq" id="WP_088215804.1">
    <property type="nucleotide sequence ID" value="NZ_NIPW01000024.1"/>
</dbReference>
<organism evidence="2 3">
    <name type="scientific">Haematobacter genomosp. 1</name>
    <dbReference type="NCBI Taxonomy" id="366618"/>
    <lineage>
        <taxon>Bacteria</taxon>
        <taxon>Pseudomonadati</taxon>
        <taxon>Pseudomonadota</taxon>
        <taxon>Alphaproteobacteria</taxon>
        <taxon>Rhodobacterales</taxon>
        <taxon>Paracoccaceae</taxon>
        <taxon>Haematobacter</taxon>
    </lineage>
</organism>
<keyword evidence="3" id="KW-1185">Reference proteome</keyword>
<dbReference type="OrthoDB" id="7873012at2"/>
<accession>A0A212AAI6</accession>
<dbReference type="SUPFAM" id="SSF110997">
    <property type="entry name" value="Sporulation related repeat"/>
    <property type="match status" value="1"/>
</dbReference>
<dbReference type="Gene3D" id="3.30.70.1070">
    <property type="entry name" value="Sporulation related repeat"/>
    <property type="match status" value="1"/>
</dbReference>
<dbReference type="EMBL" id="NIPW01000024">
    <property type="protein sequence ID" value="OWJ77011.1"/>
    <property type="molecule type" value="Genomic_DNA"/>
</dbReference>